<reference evidence="1 2" key="1">
    <citation type="journal article" date="2016" name="Mol. Biol. Evol.">
        <title>Comparative Genomics of Early-Diverging Mushroom-Forming Fungi Provides Insights into the Origins of Lignocellulose Decay Capabilities.</title>
        <authorList>
            <person name="Nagy L.G."/>
            <person name="Riley R."/>
            <person name="Tritt A."/>
            <person name="Adam C."/>
            <person name="Daum C."/>
            <person name="Floudas D."/>
            <person name="Sun H."/>
            <person name="Yadav J.S."/>
            <person name="Pangilinan J."/>
            <person name="Larsson K.H."/>
            <person name="Matsuura K."/>
            <person name="Barry K."/>
            <person name="Labutti K."/>
            <person name="Kuo R."/>
            <person name="Ohm R.A."/>
            <person name="Bhattacharya S.S."/>
            <person name="Shirouzu T."/>
            <person name="Yoshinaga Y."/>
            <person name="Martin F.M."/>
            <person name="Grigoriev I.V."/>
            <person name="Hibbett D.S."/>
        </authorList>
    </citation>
    <scope>NUCLEOTIDE SEQUENCE [LARGE SCALE GENOMIC DNA]</scope>
    <source>
        <strain evidence="1 2">HHB12029</strain>
    </source>
</reference>
<dbReference type="AlphaFoldDB" id="A0A165J4Z5"/>
<gene>
    <name evidence="1" type="ORF">EXIGLDRAFT_835037</name>
</gene>
<evidence type="ECO:0000313" key="2">
    <source>
        <dbReference type="Proteomes" id="UP000077266"/>
    </source>
</evidence>
<dbReference type="EMBL" id="KV425974">
    <property type="protein sequence ID" value="KZV94338.1"/>
    <property type="molecule type" value="Genomic_DNA"/>
</dbReference>
<dbReference type="Proteomes" id="UP000077266">
    <property type="component" value="Unassembled WGS sequence"/>
</dbReference>
<accession>A0A165J4Z5</accession>
<keyword evidence="2" id="KW-1185">Reference proteome</keyword>
<organism evidence="1 2">
    <name type="scientific">Exidia glandulosa HHB12029</name>
    <dbReference type="NCBI Taxonomy" id="1314781"/>
    <lineage>
        <taxon>Eukaryota</taxon>
        <taxon>Fungi</taxon>
        <taxon>Dikarya</taxon>
        <taxon>Basidiomycota</taxon>
        <taxon>Agaricomycotina</taxon>
        <taxon>Agaricomycetes</taxon>
        <taxon>Auriculariales</taxon>
        <taxon>Exidiaceae</taxon>
        <taxon>Exidia</taxon>
    </lineage>
</organism>
<proteinExistence type="predicted"/>
<sequence length="252" mass="26938">MQPLIQHTPELASETVWARRQRRCHARARGSVGVRMCHVSARSAVTGASLPHPHIYSTMFGLVALSFAALAAAAPNMPRATEPDCRTKFAGILSATVTNGNTTTYKSFTLSKSNHTAYLGDGNSPLVVQFQQCDSLNEGEPTDTAVAGRLFVPSKGRCIGITNQPNSKGPYYTTLVKCGTGYSERFGVFFNADNAIYFTGNSDEEGTVLQGGCGTLGYKAASNGVPTITHTEQQITLECNSKPLRLVTAAKK</sequence>
<dbReference type="OrthoDB" id="3145071at2759"/>
<evidence type="ECO:0000313" key="1">
    <source>
        <dbReference type="EMBL" id="KZV94338.1"/>
    </source>
</evidence>
<dbReference type="InParanoid" id="A0A165J4Z5"/>
<name>A0A165J4Z5_EXIGL</name>
<protein>
    <submittedName>
        <fullName evidence="1">Uncharacterized protein</fullName>
    </submittedName>
</protein>